<comment type="pathway">
    <text evidence="2">Amino-acid biosynthesis; L-serine biosynthesis; L-serine from 3-phospho-D-glycerate: step 3/3.</text>
</comment>
<dbReference type="SFLD" id="SFLDF00029">
    <property type="entry name" value="phosphoserine_phosphatase"/>
    <property type="match status" value="1"/>
</dbReference>
<keyword evidence="7" id="KW-0378">Hydrolase</keyword>
<keyword evidence="6" id="KW-0479">Metal-binding</keyword>
<keyword evidence="5" id="KW-0028">Amino-acid biosynthesis</keyword>
<keyword evidence="8" id="KW-0460">Magnesium</keyword>
<comment type="similarity">
    <text evidence="3">Belongs to the HAD-like hydrolase superfamily. SerB family.</text>
</comment>
<evidence type="ECO:0000256" key="10">
    <source>
        <dbReference type="ARBA" id="ARBA00031693"/>
    </source>
</evidence>
<evidence type="ECO:0000256" key="7">
    <source>
        <dbReference type="ARBA" id="ARBA00022801"/>
    </source>
</evidence>
<organism evidence="12 13">
    <name type="scientific">Candida verbasci</name>
    <dbReference type="NCBI Taxonomy" id="1227364"/>
    <lineage>
        <taxon>Eukaryota</taxon>
        <taxon>Fungi</taxon>
        <taxon>Dikarya</taxon>
        <taxon>Ascomycota</taxon>
        <taxon>Saccharomycotina</taxon>
        <taxon>Pichiomycetes</taxon>
        <taxon>Debaryomycetaceae</taxon>
        <taxon>Candida/Lodderomyces clade</taxon>
        <taxon>Candida</taxon>
    </lineage>
</organism>
<dbReference type="InterPro" id="IPR036412">
    <property type="entry name" value="HAD-like_sf"/>
</dbReference>
<dbReference type="Gene3D" id="3.40.50.1000">
    <property type="entry name" value="HAD superfamily/HAD-like"/>
    <property type="match status" value="1"/>
</dbReference>
<comment type="cofactor">
    <cofactor evidence="1">
        <name>Mg(2+)</name>
        <dbReference type="ChEBI" id="CHEBI:18420"/>
    </cofactor>
</comment>
<dbReference type="Pfam" id="PF00702">
    <property type="entry name" value="Hydrolase"/>
    <property type="match status" value="1"/>
</dbReference>
<evidence type="ECO:0000256" key="6">
    <source>
        <dbReference type="ARBA" id="ARBA00022723"/>
    </source>
</evidence>
<dbReference type="NCBIfam" id="TIGR00338">
    <property type="entry name" value="serB"/>
    <property type="match status" value="1"/>
</dbReference>
<evidence type="ECO:0000313" key="13">
    <source>
        <dbReference type="Proteomes" id="UP001152885"/>
    </source>
</evidence>
<protein>
    <recommendedName>
        <fullName evidence="4">phosphoserine phosphatase</fullName>
        <ecNumber evidence="4">3.1.3.3</ecNumber>
    </recommendedName>
    <alternativeName>
        <fullName evidence="10">O-phosphoserine phosphohydrolase</fullName>
    </alternativeName>
</protein>
<dbReference type="GO" id="GO:0036424">
    <property type="term" value="F:L-phosphoserine phosphatase activity"/>
    <property type="evidence" value="ECO:0007669"/>
    <property type="project" value="InterPro"/>
</dbReference>
<dbReference type="InterPro" id="IPR050582">
    <property type="entry name" value="HAD-like_SerB"/>
</dbReference>
<evidence type="ECO:0000256" key="4">
    <source>
        <dbReference type="ARBA" id="ARBA00012640"/>
    </source>
</evidence>
<dbReference type="AlphaFoldDB" id="A0A9W4XF62"/>
<comment type="caution">
    <text evidence="12">The sequence shown here is derived from an EMBL/GenBank/DDBJ whole genome shotgun (WGS) entry which is preliminary data.</text>
</comment>
<feature type="active site" description="Nucleophile" evidence="11">
    <location>
        <position position="84"/>
    </location>
</feature>
<evidence type="ECO:0000256" key="5">
    <source>
        <dbReference type="ARBA" id="ARBA00022605"/>
    </source>
</evidence>
<name>A0A9W4XF62_9ASCO</name>
<evidence type="ECO:0000256" key="3">
    <source>
        <dbReference type="ARBA" id="ARBA00009184"/>
    </source>
</evidence>
<feature type="active site" description="Proton donor" evidence="11">
    <location>
        <position position="86"/>
    </location>
</feature>
<sequence>MTMTQCVITVISKFENENIDYVEEYIKGISEFRKVVKSSRAIDYFVEVSDVETVRKSLKSKFLHTIDVIIQPIEYRSKKLFVFDMDSTLIYQEVIELIADSDPNLKLKIAEITERAMNGELDFNESLKKRVGLLKGINAETLWDDIKPKLKITNGAKELIQFLKSKGIITSVCSGGFIELAEYIKSELGLDYAYANKLGISDNKLNGEIIGEIVNGEKKAQLLKEIAKVHNIDTKFACAVGDGANDLPMMSIGFGIAWNAKPKVQLEAPSCLNTDSLKDIKYIIE</sequence>
<dbReference type="InterPro" id="IPR023214">
    <property type="entry name" value="HAD_sf"/>
</dbReference>
<dbReference type="InterPro" id="IPR004469">
    <property type="entry name" value="PSP"/>
</dbReference>
<dbReference type="GO" id="GO:0000287">
    <property type="term" value="F:magnesium ion binding"/>
    <property type="evidence" value="ECO:0007669"/>
    <property type="project" value="TreeGrafter"/>
</dbReference>
<evidence type="ECO:0000256" key="8">
    <source>
        <dbReference type="ARBA" id="ARBA00022842"/>
    </source>
</evidence>
<dbReference type="GO" id="GO:0006564">
    <property type="term" value="P:L-serine biosynthetic process"/>
    <property type="evidence" value="ECO:0007669"/>
    <property type="project" value="UniProtKB-KW"/>
</dbReference>
<accession>A0A9W4XF62</accession>
<evidence type="ECO:0000256" key="9">
    <source>
        <dbReference type="ARBA" id="ARBA00023299"/>
    </source>
</evidence>
<dbReference type="SUPFAM" id="SSF56784">
    <property type="entry name" value="HAD-like"/>
    <property type="match status" value="1"/>
</dbReference>
<dbReference type="OrthoDB" id="27226at2759"/>
<proteinExistence type="inferred from homology"/>
<dbReference type="SFLD" id="SFLDG01137">
    <property type="entry name" value="C1.6.1:_Phosphoserine_Phosphat"/>
    <property type="match status" value="1"/>
</dbReference>
<keyword evidence="9" id="KW-0718">Serine biosynthesis</keyword>
<evidence type="ECO:0000256" key="1">
    <source>
        <dbReference type="ARBA" id="ARBA00001946"/>
    </source>
</evidence>
<reference evidence="12" key="1">
    <citation type="submission" date="2022-12" db="EMBL/GenBank/DDBJ databases">
        <authorList>
            <person name="Brejova B."/>
        </authorList>
    </citation>
    <scope>NUCLEOTIDE SEQUENCE</scope>
</reference>
<dbReference type="PANTHER" id="PTHR43344:SF2">
    <property type="entry name" value="PHOSPHOSERINE PHOSPHATASE"/>
    <property type="match status" value="1"/>
</dbReference>
<dbReference type="PANTHER" id="PTHR43344">
    <property type="entry name" value="PHOSPHOSERINE PHOSPHATASE"/>
    <property type="match status" value="1"/>
</dbReference>
<dbReference type="SFLD" id="SFLDS00003">
    <property type="entry name" value="Haloacid_Dehalogenase"/>
    <property type="match status" value="1"/>
</dbReference>
<dbReference type="EMBL" id="CANTUO010000001">
    <property type="protein sequence ID" value="CAI5756394.1"/>
    <property type="molecule type" value="Genomic_DNA"/>
</dbReference>
<keyword evidence="13" id="KW-1185">Reference proteome</keyword>
<gene>
    <name evidence="12" type="ORF">CANVERA_P0910</name>
</gene>
<dbReference type="NCBIfam" id="TIGR01488">
    <property type="entry name" value="HAD-SF-IB"/>
    <property type="match status" value="1"/>
</dbReference>
<evidence type="ECO:0000313" key="12">
    <source>
        <dbReference type="EMBL" id="CAI5756394.1"/>
    </source>
</evidence>
<dbReference type="GO" id="GO:0005737">
    <property type="term" value="C:cytoplasm"/>
    <property type="evidence" value="ECO:0007669"/>
    <property type="project" value="TreeGrafter"/>
</dbReference>
<dbReference type="Proteomes" id="UP001152885">
    <property type="component" value="Unassembled WGS sequence"/>
</dbReference>
<dbReference type="SFLD" id="SFLDG01136">
    <property type="entry name" value="C1.6:_Phosphoserine_Phosphatas"/>
    <property type="match status" value="1"/>
</dbReference>
<evidence type="ECO:0000256" key="11">
    <source>
        <dbReference type="PIRSR" id="PIRSR604469-1"/>
    </source>
</evidence>
<evidence type="ECO:0000256" key="2">
    <source>
        <dbReference type="ARBA" id="ARBA00005135"/>
    </source>
</evidence>
<dbReference type="EC" id="3.1.3.3" evidence="4"/>